<keyword evidence="2" id="KW-1185">Reference proteome</keyword>
<dbReference type="Pfam" id="PF07277">
    <property type="entry name" value="SapC"/>
    <property type="match status" value="1"/>
</dbReference>
<proteinExistence type="predicted"/>
<organism evidence="1 2">
    <name type="scientific">Gilvimarinus algae</name>
    <dbReference type="NCBI Taxonomy" id="3058037"/>
    <lineage>
        <taxon>Bacteria</taxon>
        <taxon>Pseudomonadati</taxon>
        <taxon>Pseudomonadota</taxon>
        <taxon>Gammaproteobacteria</taxon>
        <taxon>Cellvibrionales</taxon>
        <taxon>Cellvibrionaceae</taxon>
        <taxon>Gilvimarinus</taxon>
    </lineage>
</organism>
<dbReference type="RefSeq" id="WP_302711499.1">
    <property type="nucleotide sequence ID" value="NZ_JAULRT010000035.1"/>
</dbReference>
<comment type="caution">
    <text evidence="1">The sequence shown here is derived from an EMBL/GenBank/DDBJ whole genome shotgun (WGS) entry which is preliminary data.</text>
</comment>
<gene>
    <name evidence="1" type="ORF">QWI16_04200</name>
</gene>
<sequence>MTTMPSVEILEEHSHRQLRVDFSEARKAYFHRRLVPVVISEFSTLMFHYPIVLVKDGQTGKFSCSVLLGISEESTLLSRGRVDDGALPLSIQRLPLVAVESSPESDPVIGLDIDSPGVGKGEPIFGENATALNDAMAALGEIYRGREETEDYIQNVLAMDLVSKLQAEVTYKDGRKVTMEGLYSVDINRVARIDDDNKRSQFMKISRYLYAQNFSLYNMTRIAELAG</sequence>
<evidence type="ECO:0000313" key="1">
    <source>
        <dbReference type="EMBL" id="MDO3381362.1"/>
    </source>
</evidence>
<evidence type="ECO:0000313" key="2">
    <source>
        <dbReference type="Proteomes" id="UP001168380"/>
    </source>
</evidence>
<reference evidence="1" key="1">
    <citation type="submission" date="2023-07" db="EMBL/GenBank/DDBJ databases">
        <title>Gilvimarinus algae sp. nov., isolated from the surface of Kelp.</title>
        <authorList>
            <person name="Sun Y.Y."/>
            <person name="Gong Y."/>
            <person name="Du Z.J."/>
        </authorList>
    </citation>
    <scope>NUCLEOTIDE SEQUENCE</scope>
    <source>
        <strain evidence="1">SDUM040014</strain>
    </source>
</reference>
<protein>
    <submittedName>
        <fullName evidence="1">SapC family protein</fullName>
    </submittedName>
</protein>
<dbReference type="Proteomes" id="UP001168380">
    <property type="component" value="Unassembled WGS sequence"/>
</dbReference>
<dbReference type="EMBL" id="JAULRT010000035">
    <property type="protein sequence ID" value="MDO3381362.1"/>
    <property type="molecule type" value="Genomic_DNA"/>
</dbReference>
<dbReference type="InterPro" id="IPR010836">
    <property type="entry name" value="SapC"/>
</dbReference>
<accession>A0ABT8TB74</accession>
<name>A0ABT8TB74_9GAMM</name>